<feature type="domain" description="DUF641" evidence="1">
    <location>
        <begin position="89"/>
        <end position="209"/>
    </location>
</feature>
<gene>
    <name evidence="3" type="ORF">L484_001403</name>
</gene>
<accession>W9S4Q1</accession>
<protein>
    <submittedName>
        <fullName evidence="3">Uncharacterized protein</fullName>
    </submittedName>
</protein>
<evidence type="ECO:0000313" key="3">
    <source>
        <dbReference type="EMBL" id="EXC25674.1"/>
    </source>
</evidence>
<dbReference type="Proteomes" id="UP000030645">
    <property type="component" value="Unassembled WGS sequence"/>
</dbReference>
<dbReference type="Pfam" id="PF24994">
    <property type="entry name" value="GIL1_IRKI_C"/>
    <property type="match status" value="1"/>
</dbReference>
<dbReference type="EMBL" id="KE346079">
    <property type="protein sequence ID" value="EXC25674.1"/>
    <property type="molecule type" value="Genomic_DNA"/>
</dbReference>
<sequence length="493" mass="56391">MDSVKPSAVSTPHKSKLARTIAKVLHLRAATGIAPVDGIHQKLKKSQEFGNVHHKVSNTKFQDKLKDEYDDHRNNKNIGLDDDEELEERIAMEALLAKLFASISTVKSAYAQLQFSQSPYDSDGIQSADRTVISELKRLSEVKRCYLKKQFDPSPEKALIAAEIQEQKSLLKTYEITGKKLESQVRLKESEVLFLREKLDEANKQNKLFGKTLNQSGQLLSVLDNLHLSGLSPGHFITVLRHAIRSIRSFVRLVVEEMKSADWDLDAAAYAIQPDVVYWREEHKCFAFESFVSREMFDCFCYPNFHLQKEPSSSVDKRKQREKFFARFMELKSVKTKDYLLAKPRSAFANFCRVKYLKLVHPKMEHSFFGNLNQRNLVHAGEISTVCSSSFFVSFAEMAKRVWLLHCMAFSFDPEALIFQIPKGCRFSEVYMESIAEEAFPSLDNSSSNNNYGVVESDSQVAFTVIPGFRIGKTVIQSKVYLSQIQHRTEHSR</sequence>
<proteinExistence type="predicted"/>
<dbReference type="PANTHER" id="PTHR31161">
    <property type="entry name" value="PROTEIN GRAVITROPIC IN THE LIGHT 1"/>
    <property type="match status" value="1"/>
</dbReference>
<evidence type="ECO:0000259" key="1">
    <source>
        <dbReference type="Pfam" id="PF04859"/>
    </source>
</evidence>
<dbReference type="Pfam" id="PF04859">
    <property type="entry name" value="DUF641"/>
    <property type="match status" value="1"/>
</dbReference>
<name>W9S4Q1_9ROSA</name>
<dbReference type="OrthoDB" id="1915848at2759"/>
<dbReference type="InterPro" id="IPR040225">
    <property type="entry name" value="GIL1-like"/>
</dbReference>
<dbReference type="InterPro" id="IPR056813">
    <property type="entry name" value="GIL1_IRKI_C"/>
</dbReference>
<dbReference type="GO" id="GO:0009959">
    <property type="term" value="P:negative gravitropism"/>
    <property type="evidence" value="ECO:0007669"/>
    <property type="project" value="InterPro"/>
</dbReference>
<keyword evidence="4" id="KW-1185">Reference proteome</keyword>
<dbReference type="InterPro" id="IPR006943">
    <property type="entry name" value="DUF641_pln"/>
</dbReference>
<dbReference type="KEGG" id="mnt:21385006"/>
<dbReference type="eggNOG" id="ENOG502QRHA">
    <property type="taxonomic scope" value="Eukaryota"/>
</dbReference>
<evidence type="ECO:0000313" key="4">
    <source>
        <dbReference type="Proteomes" id="UP000030645"/>
    </source>
</evidence>
<dbReference type="STRING" id="981085.W9S4Q1"/>
<dbReference type="AlphaFoldDB" id="W9S4Q1"/>
<reference evidence="4" key="1">
    <citation type="submission" date="2013-01" db="EMBL/GenBank/DDBJ databases">
        <title>Draft Genome Sequence of a Mulberry Tree, Morus notabilis C.K. Schneid.</title>
        <authorList>
            <person name="He N."/>
            <person name="Zhao S."/>
        </authorList>
    </citation>
    <scope>NUCLEOTIDE SEQUENCE</scope>
</reference>
<evidence type="ECO:0000259" key="2">
    <source>
        <dbReference type="Pfam" id="PF24994"/>
    </source>
</evidence>
<dbReference type="GO" id="GO:0009639">
    <property type="term" value="P:response to red or far red light"/>
    <property type="evidence" value="ECO:0007669"/>
    <property type="project" value="InterPro"/>
</dbReference>
<feature type="domain" description="GIL1/IRKI C-terminal" evidence="2">
    <location>
        <begin position="418"/>
        <end position="481"/>
    </location>
</feature>
<organism evidence="3 4">
    <name type="scientific">Morus notabilis</name>
    <dbReference type="NCBI Taxonomy" id="981085"/>
    <lineage>
        <taxon>Eukaryota</taxon>
        <taxon>Viridiplantae</taxon>
        <taxon>Streptophyta</taxon>
        <taxon>Embryophyta</taxon>
        <taxon>Tracheophyta</taxon>
        <taxon>Spermatophyta</taxon>
        <taxon>Magnoliopsida</taxon>
        <taxon>eudicotyledons</taxon>
        <taxon>Gunneridae</taxon>
        <taxon>Pentapetalae</taxon>
        <taxon>rosids</taxon>
        <taxon>fabids</taxon>
        <taxon>Rosales</taxon>
        <taxon>Moraceae</taxon>
        <taxon>Moreae</taxon>
        <taxon>Morus</taxon>
    </lineage>
</organism>